<sequence>MCASPWDRQPRSLVSPGPCNFFFSIVQHCAAALSAACRHRCPPLITFTNVEVVYHLCLSTVYYARRTLPGENIIMNVAAAPHGGAQGSSLKLNMTVKGVSAAVYGMILATHAMPFPYKVDTAPYSIFKTSNFLYYNRLPKFEEVYTFIYRLFRKAQVEPECLVASVIYLDMFINLNPCRVTISSETWERLVFTCIMIASKVWDDISCSSRSFALCASDFSLRDLNLMERLISRDLEYAYFLTADDYKEYYYQLKGIWIHLTLTESMEIVQMPAVPKGVDGTKWGMKYVFTGLTNTKTGANTRSASVSSTQLEGPVVRERLPVRS</sequence>
<proteinExistence type="inferred from homology"/>
<dbReference type="VEuPathDB" id="GiardiaDB:QR46_4617"/>
<dbReference type="InterPro" id="IPR013922">
    <property type="entry name" value="Cyclin_PHO80-like"/>
</dbReference>
<dbReference type="PANTHER" id="PTHR15615:SF108">
    <property type="entry name" value="PROTEIN CNPPD1"/>
    <property type="match status" value="1"/>
</dbReference>
<keyword evidence="1" id="KW-0195">Cyclin</keyword>
<dbReference type="VEuPathDB" id="GiardiaDB:DHA2_93721"/>
<dbReference type="InterPro" id="IPR006671">
    <property type="entry name" value="Cyclin_N"/>
</dbReference>
<dbReference type="PANTHER" id="PTHR15615">
    <property type="match status" value="1"/>
</dbReference>
<reference evidence="4" key="1">
    <citation type="submission" date="2012-02" db="EMBL/GenBank/DDBJ databases">
        <title>Genome sequencing of Giardia lamblia Genotypes A2 and B isolates (DH and GS) and comparative analysis with the genomes of Genotypes A1 and E (WB and Pig).</title>
        <authorList>
            <person name="Adam R."/>
            <person name="Dahlstrom E."/>
            <person name="Martens C."/>
            <person name="Bruno D."/>
            <person name="Barbian K."/>
            <person name="Porcella S.F."/>
            <person name="Nash T."/>
        </authorList>
    </citation>
    <scope>NUCLEOTIDE SEQUENCE</scope>
    <source>
        <strain evidence="4">DH</strain>
    </source>
</reference>
<dbReference type="InterPro" id="IPR013763">
    <property type="entry name" value="Cyclin-like_dom"/>
</dbReference>
<dbReference type="VEuPathDB" id="GiardiaDB:GL50581_2578"/>
<dbReference type="VEuPathDB" id="GiardiaDB:GL50803_0093721"/>
<feature type="domain" description="Cyclin-like" evidence="2">
    <location>
        <begin position="146"/>
        <end position="233"/>
    </location>
</feature>
<gene>
    <name evidence="3" type="ORF">DHA2_93721</name>
</gene>
<dbReference type="SUPFAM" id="SSF47954">
    <property type="entry name" value="Cyclin-like"/>
    <property type="match status" value="1"/>
</dbReference>
<evidence type="ECO:0000259" key="2">
    <source>
        <dbReference type="SMART" id="SM00385"/>
    </source>
</evidence>
<name>V6T7Z2_GIAIN</name>
<evidence type="ECO:0000313" key="3">
    <source>
        <dbReference type="EMBL" id="ESU34976.1"/>
    </source>
</evidence>
<dbReference type="Proteomes" id="UP000018320">
    <property type="component" value="Unassembled WGS sequence"/>
</dbReference>
<dbReference type="EMBL" id="AHGT01000111">
    <property type="protein sequence ID" value="ESU34976.1"/>
    <property type="molecule type" value="Genomic_DNA"/>
</dbReference>
<dbReference type="Pfam" id="PF00134">
    <property type="entry name" value="Cyclin_N"/>
    <property type="match status" value="1"/>
</dbReference>
<dbReference type="SMART" id="SM00385">
    <property type="entry name" value="CYCLIN"/>
    <property type="match status" value="1"/>
</dbReference>
<reference evidence="3 4" key="2">
    <citation type="journal article" date="2013" name="Genome Biol. Evol.">
        <title>Genome sequencing of Giardia lamblia genotypes A2 and B isolates (DH and GS) and comparative analysis with the genomes of genotypes A1 and E (WB and Pig).</title>
        <authorList>
            <person name="Adam R.D."/>
            <person name="Dahlstrom E.W."/>
            <person name="Martens C.A."/>
            <person name="Bruno D.P."/>
            <person name="Barbian K.D."/>
            <person name="Ricklefs S.M."/>
            <person name="Hernandez M.M."/>
            <person name="Narla N.P."/>
            <person name="Patel R.B."/>
            <person name="Porcella S.F."/>
            <person name="Nash T.E."/>
        </authorList>
    </citation>
    <scope>NUCLEOTIDE SEQUENCE [LARGE SCALE GENOMIC DNA]</scope>
    <source>
        <strain evidence="3 4">DH</strain>
    </source>
</reference>
<evidence type="ECO:0000256" key="1">
    <source>
        <dbReference type="RuleBase" id="RU000383"/>
    </source>
</evidence>
<comment type="caution">
    <text evidence="3">The sequence shown here is derived from an EMBL/GenBank/DDBJ whole genome shotgun (WGS) entry which is preliminary data.</text>
</comment>
<accession>V6T7Z2</accession>
<dbReference type="GO" id="GO:0019901">
    <property type="term" value="F:protein kinase binding"/>
    <property type="evidence" value="ECO:0007669"/>
    <property type="project" value="InterPro"/>
</dbReference>
<dbReference type="AlphaFoldDB" id="V6T7Z2"/>
<comment type="similarity">
    <text evidence="1">Belongs to the cyclin family.</text>
</comment>
<dbReference type="Gene3D" id="1.10.472.10">
    <property type="entry name" value="Cyclin-like"/>
    <property type="match status" value="1"/>
</dbReference>
<protein>
    <submittedName>
        <fullName evidence="3">Putative cyclin box fold protein</fullName>
    </submittedName>
</protein>
<evidence type="ECO:0000313" key="4">
    <source>
        <dbReference type="Proteomes" id="UP000018320"/>
    </source>
</evidence>
<dbReference type="InterPro" id="IPR036915">
    <property type="entry name" value="Cyclin-like_sf"/>
</dbReference>
<organism evidence="3 4">
    <name type="scientific">Giardia intestinalis</name>
    <name type="common">Giardia lamblia</name>
    <dbReference type="NCBI Taxonomy" id="5741"/>
    <lineage>
        <taxon>Eukaryota</taxon>
        <taxon>Metamonada</taxon>
        <taxon>Diplomonadida</taxon>
        <taxon>Hexamitidae</taxon>
        <taxon>Giardiinae</taxon>
        <taxon>Giardia</taxon>
    </lineage>
</organism>